<organism evidence="1 2">
    <name type="scientific">Pseudomonas virus PBPA162</name>
    <dbReference type="NCBI Taxonomy" id="2588096"/>
    <lineage>
        <taxon>Viruses</taxon>
        <taxon>Duplodnaviria</taxon>
        <taxon>Heunggongvirae</taxon>
        <taxon>Uroviricota</taxon>
        <taxon>Caudoviricetes</taxon>
        <taxon>Queuovirinae</taxon>
        <taxon>Iggyvirus</taxon>
        <taxon>Iggyvirus PBPA162</taxon>
    </lineage>
</organism>
<dbReference type="EMBL" id="MK816297">
    <property type="protein sequence ID" value="QDB70902.1"/>
    <property type="molecule type" value="Genomic_DNA"/>
</dbReference>
<dbReference type="GeneID" id="77948087"/>
<dbReference type="KEGG" id="vg:77948087"/>
<dbReference type="RefSeq" id="YP_010671831.1">
    <property type="nucleotide sequence ID" value="NC_070971.1"/>
</dbReference>
<evidence type="ECO:0000313" key="1">
    <source>
        <dbReference type="EMBL" id="QDB70902.1"/>
    </source>
</evidence>
<protein>
    <submittedName>
        <fullName evidence="1">Uncharacterized protein</fullName>
    </submittedName>
</protein>
<dbReference type="Proteomes" id="UP000319293">
    <property type="component" value="Segment"/>
</dbReference>
<reference evidence="1 2" key="1">
    <citation type="submission" date="2019-04" db="EMBL/GenBank/DDBJ databases">
        <title>Complete genome sequence of a novel bacteriophage, PBPA162, infecting Pseudomonas aeruginosa.</title>
        <authorList>
            <person name="Myung H."/>
            <person name="Hong H."/>
            <person name="Cho J."/>
        </authorList>
    </citation>
    <scope>NUCLEOTIDE SEQUENCE [LARGE SCALE GENOMIC DNA]</scope>
</reference>
<sequence length="102" mass="11297">MSLLLSGVLTACLASPAGQLYCRIEVSNLDKPGYGLTECQLAANRLRDRMQKVMNLVVAEHAEFSEAKVWATCVRQTHVYDWVTVAKDGLESAGHTVEVRFK</sequence>
<accession>A0A4Y5TNP2</accession>
<name>A0A4Y5TNP2_9CAUD</name>
<evidence type="ECO:0000313" key="2">
    <source>
        <dbReference type="Proteomes" id="UP000319293"/>
    </source>
</evidence>
<proteinExistence type="predicted"/>
<keyword evidence="2" id="KW-1185">Reference proteome</keyword>